<dbReference type="Pfam" id="PF08352">
    <property type="entry name" value="oligo_HPY"/>
    <property type="match status" value="1"/>
</dbReference>
<reference evidence="10" key="1">
    <citation type="journal article" date="2021" name="Int. J. Syst. Evol. Microbiol.">
        <title>Actinocatenispora comari sp. nov., an endophytic actinomycete isolated from aerial parts of Comarum salesowianum.</title>
        <authorList>
            <person name="Oyunbileg N."/>
            <person name="Iizaka Y."/>
            <person name="Hamada M."/>
            <person name="Davaapurev B.O."/>
            <person name="Fukumoto A."/>
            <person name="Tsetseg B."/>
            <person name="Kato F."/>
            <person name="Tamura T."/>
            <person name="Batkhuu J."/>
            <person name="Anzai Y."/>
        </authorList>
    </citation>
    <scope>NUCLEOTIDE SEQUENCE [LARGE SCALE GENOMIC DNA]</scope>
    <source>
        <strain evidence="10">NUM-2625</strain>
    </source>
</reference>
<dbReference type="InterPro" id="IPR003593">
    <property type="entry name" value="AAA+_ATPase"/>
</dbReference>
<dbReference type="NCBIfam" id="TIGR01727">
    <property type="entry name" value="oligo_HPY"/>
    <property type="match status" value="1"/>
</dbReference>
<dbReference type="GO" id="GO:0005886">
    <property type="term" value="C:plasma membrane"/>
    <property type="evidence" value="ECO:0007669"/>
    <property type="project" value="UniProtKB-SubCell"/>
</dbReference>
<dbReference type="PROSITE" id="PS00211">
    <property type="entry name" value="ABC_TRANSPORTER_1"/>
    <property type="match status" value="1"/>
</dbReference>
<keyword evidence="5" id="KW-0547">Nucleotide-binding</keyword>
<dbReference type="InterPro" id="IPR003439">
    <property type="entry name" value="ABC_transporter-like_ATP-bd"/>
</dbReference>
<evidence type="ECO:0000256" key="5">
    <source>
        <dbReference type="ARBA" id="ARBA00022741"/>
    </source>
</evidence>
<dbReference type="PROSITE" id="PS50893">
    <property type="entry name" value="ABC_TRANSPORTER_2"/>
    <property type="match status" value="1"/>
</dbReference>
<gene>
    <name evidence="9" type="ORF">NUM_08190</name>
</gene>
<keyword evidence="3" id="KW-0813">Transport</keyword>
<keyword evidence="4" id="KW-1003">Cell membrane</keyword>
<dbReference type="Proteomes" id="UP000614996">
    <property type="component" value="Unassembled WGS sequence"/>
</dbReference>
<keyword evidence="6 9" id="KW-0067">ATP-binding</keyword>
<protein>
    <submittedName>
        <fullName evidence="9">ABC transporter ATP-binding protein</fullName>
    </submittedName>
</protein>
<keyword evidence="7" id="KW-0472">Membrane</keyword>
<sequence length="346" mass="36919">MTQQRSAAGRRAGTPLLSVEDLHVSFGTEDGLVQAVKGVSLTLAPGEILALCGESGSGKSVTAMSVPRLLPPTARVSGAVRLDGRDLVQLNASELRALRGSDVSVVFQEPMTSLNPSFTVGFQITEVLHRHEKLSRRAARARAVELLELVGIPDPAGRLKEYPHQLSGGMRQRVMIAIAVACEPRILIADEPTTALDVTIQAGVLDVFRSLRDRLGTAIVLITHDLGVVADIADRVAVMYAGRIVEQAEVTELFARPLHPYTRGLLGALPSAARLDGTQRRRLREIPGMVPAPYSDPDECPFAPRCPIAADDCTASRPSLDRQGDGDGHLAACFHPGLSTVEAVDA</sequence>
<proteinExistence type="inferred from homology"/>
<comment type="similarity">
    <text evidence="2">Belongs to the ABC transporter superfamily.</text>
</comment>
<evidence type="ECO:0000256" key="2">
    <source>
        <dbReference type="ARBA" id="ARBA00005417"/>
    </source>
</evidence>
<comment type="caution">
    <text evidence="9">The sequence shown here is derived from an EMBL/GenBank/DDBJ whole genome shotgun (WGS) entry which is preliminary data.</text>
</comment>
<feature type="domain" description="ABC transporter" evidence="8">
    <location>
        <begin position="17"/>
        <end position="266"/>
    </location>
</feature>
<dbReference type="GO" id="GO:0005524">
    <property type="term" value="F:ATP binding"/>
    <property type="evidence" value="ECO:0007669"/>
    <property type="project" value="UniProtKB-KW"/>
</dbReference>
<evidence type="ECO:0000256" key="3">
    <source>
        <dbReference type="ARBA" id="ARBA00022448"/>
    </source>
</evidence>
<dbReference type="RefSeq" id="WP_207123179.1">
    <property type="nucleotide sequence ID" value="NZ_BOPO01000007.1"/>
</dbReference>
<dbReference type="InterPro" id="IPR017871">
    <property type="entry name" value="ABC_transporter-like_CS"/>
</dbReference>
<dbReference type="GO" id="GO:0015833">
    <property type="term" value="P:peptide transport"/>
    <property type="evidence" value="ECO:0007669"/>
    <property type="project" value="InterPro"/>
</dbReference>
<dbReference type="FunFam" id="3.40.50.300:FF:000016">
    <property type="entry name" value="Oligopeptide ABC transporter ATP-binding component"/>
    <property type="match status" value="1"/>
</dbReference>
<comment type="subcellular location">
    <subcellularLocation>
        <location evidence="1">Cell membrane</location>
        <topology evidence="1">Peripheral membrane protein</topology>
    </subcellularLocation>
</comment>
<keyword evidence="10" id="KW-1185">Reference proteome</keyword>
<dbReference type="InterPro" id="IPR027417">
    <property type="entry name" value="P-loop_NTPase"/>
</dbReference>
<evidence type="ECO:0000313" key="10">
    <source>
        <dbReference type="Proteomes" id="UP000614996"/>
    </source>
</evidence>
<evidence type="ECO:0000256" key="7">
    <source>
        <dbReference type="ARBA" id="ARBA00023136"/>
    </source>
</evidence>
<dbReference type="Pfam" id="PF00005">
    <property type="entry name" value="ABC_tran"/>
    <property type="match status" value="1"/>
</dbReference>
<dbReference type="InterPro" id="IPR013563">
    <property type="entry name" value="Oligopep_ABC_C"/>
</dbReference>
<name>A0A8J4A944_9ACTN</name>
<dbReference type="PANTHER" id="PTHR43297:SF2">
    <property type="entry name" value="DIPEPTIDE TRANSPORT ATP-BINDING PROTEIN DPPD"/>
    <property type="match status" value="1"/>
</dbReference>
<dbReference type="PANTHER" id="PTHR43297">
    <property type="entry name" value="OLIGOPEPTIDE TRANSPORT ATP-BINDING PROTEIN APPD"/>
    <property type="match status" value="1"/>
</dbReference>
<organism evidence="9 10">
    <name type="scientific">Actinocatenispora comari</name>
    <dbReference type="NCBI Taxonomy" id="2807577"/>
    <lineage>
        <taxon>Bacteria</taxon>
        <taxon>Bacillati</taxon>
        <taxon>Actinomycetota</taxon>
        <taxon>Actinomycetes</taxon>
        <taxon>Micromonosporales</taxon>
        <taxon>Micromonosporaceae</taxon>
        <taxon>Actinocatenispora</taxon>
    </lineage>
</organism>
<dbReference type="SUPFAM" id="SSF52540">
    <property type="entry name" value="P-loop containing nucleoside triphosphate hydrolases"/>
    <property type="match status" value="1"/>
</dbReference>
<dbReference type="Gene3D" id="3.40.50.300">
    <property type="entry name" value="P-loop containing nucleotide triphosphate hydrolases"/>
    <property type="match status" value="1"/>
</dbReference>
<evidence type="ECO:0000259" key="8">
    <source>
        <dbReference type="PROSITE" id="PS50893"/>
    </source>
</evidence>
<evidence type="ECO:0000256" key="4">
    <source>
        <dbReference type="ARBA" id="ARBA00022475"/>
    </source>
</evidence>
<accession>A0A8J4A944</accession>
<dbReference type="AlphaFoldDB" id="A0A8J4A944"/>
<evidence type="ECO:0000256" key="1">
    <source>
        <dbReference type="ARBA" id="ARBA00004202"/>
    </source>
</evidence>
<evidence type="ECO:0000256" key="6">
    <source>
        <dbReference type="ARBA" id="ARBA00022840"/>
    </source>
</evidence>
<dbReference type="CDD" id="cd03257">
    <property type="entry name" value="ABC_NikE_OppD_transporters"/>
    <property type="match status" value="1"/>
</dbReference>
<dbReference type="EMBL" id="BOPO01000007">
    <property type="protein sequence ID" value="GIL25565.1"/>
    <property type="molecule type" value="Genomic_DNA"/>
</dbReference>
<evidence type="ECO:0000313" key="9">
    <source>
        <dbReference type="EMBL" id="GIL25565.1"/>
    </source>
</evidence>
<dbReference type="InterPro" id="IPR050388">
    <property type="entry name" value="ABC_Ni/Peptide_Import"/>
</dbReference>
<dbReference type="SMART" id="SM00382">
    <property type="entry name" value="AAA"/>
    <property type="match status" value="1"/>
</dbReference>
<dbReference type="GO" id="GO:0016887">
    <property type="term" value="F:ATP hydrolysis activity"/>
    <property type="evidence" value="ECO:0007669"/>
    <property type="project" value="InterPro"/>
</dbReference>